<reference evidence="1 2" key="1">
    <citation type="journal article" date="2015" name="Nature">
        <title>rRNA introns, odd ribosomes, and small enigmatic genomes across a large radiation of phyla.</title>
        <authorList>
            <person name="Brown C.T."/>
            <person name="Hug L.A."/>
            <person name="Thomas B.C."/>
            <person name="Sharon I."/>
            <person name="Castelle C.J."/>
            <person name="Singh A."/>
            <person name="Wilkins M.J."/>
            <person name="Williams K.H."/>
            <person name="Banfield J.F."/>
        </authorList>
    </citation>
    <scope>NUCLEOTIDE SEQUENCE [LARGE SCALE GENOMIC DNA]</scope>
</reference>
<dbReference type="Proteomes" id="UP000033882">
    <property type="component" value="Unassembled WGS sequence"/>
</dbReference>
<name>A0A0G1U5V0_9BACT</name>
<dbReference type="EMBL" id="LCPB01000014">
    <property type="protein sequence ID" value="KKU89434.1"/>
    <property type="molecule type" value="Genomic_DNA"/>
</dbReference>
<accession>A0A0G1U5V0</accession>
<evidence type="ECO:0000313" key="2">
    <source>
        <dbReference type="Proteomes" id="UP000033882"/>
    </source>
</evidence>
<protein>
    <submittedName>
        <fullName evidence="1">Uncharacterized protein</fullName>
    </submittedName>
</protein>
<comment type="caution">
    <text evidence="1">The sequence shown here is derived from an EMBL/GenBank/DDBJ whole genome shotgun (WGS) entry which is preliminary data.</text>
</comment>
<proteinExistence type="predicted"/>
<dbReference type="AlphaFoldDB" id="A0A0G1U5V0"/>
<organism evidence="1 2">
    <name type="scientific">Candidatus Wolfebacteria bacterium GW2011_GWA2_47_9b</name>
    <dbReference type="NCBI Taxonomy" id="1619005"/>
    <lineage>
        <taxon>Bacteria</taxon>
        <taxon>Candidatus Wolfeibacteriota</taxon>
    </lineage>
</organism>
<evidence type="ECO:0000313" key="1">
    <source>
        <dbReference type="EMBL" id="KKU89434.1"/>
    </source>
</evidence>
<gene>
    <name evidence="1" type="ORF">UY19_C0014G0034</name>
</gene>
<sequence>MSITVPLNSTLNCNGSNITVDTIVTCHPELAEGSVVMQIRIPRLLRLLANSLGMTHGSN</sequence>